<gene>
    <name evidence="2" type="ORF">OJ253_1079</name>
</gene>
<name>A0A9D5HVE2_9CRYT</name>
<comment type="caution">
    <text evidence="2">The sequence shown here is derived from an EMBL/GenBank/DDBJ whole genome shotgun (WGS) entry which is preliminary data.</text>
</comment>
<keyword evidence="1" id="KW-0472">Membrane</keyword>
<accession>A0A9D5HVE2</accession>
<feature type="transmembrane region" description="Helical" evidence="1">
    <location>
        <begin position="21"/>
        <end position="42"/>
    </location>
</feature>
<organism evidence="2">
    <name type="scientific">Cryptosporidium canis</name>
    <dbReference type="NCBI Taxonomy" id="195482"/>
    <lineage>
        <taxon>Eukaryota</taxon>
        <taxon>Sar</taxon>
        <taxon>Alveolata</taxon>
        <taxon>Apicomplexa</taxon>
        <taxon>Conoidasida</taxon>
        <taxon>Coccidia</taxon>
        <taxon>Eucoccidiorida</taxon>
        <taxon>Eimeriorina</taxon>
        <taxon>Cryptosporidiidae</taxon>
        <taxon>Cryptosporidium</taxon>
    </lineage>
</organism>
<dbReference type="OrthoDB" id="341836at2759"/>
<reference evidence="2" key="1">
    <citation type="submission" date="2022-10" db="EMBL/GenBank/DDBJ databases">
        <title>Adaptive evolution leads to modifications in subtelomeric GC content in a zoonotic Cryptosporidium species.</title>
        <authorList>
            <person name="Li J."/>
            <person name="Feng Y."/>
            <person name="Xiao L."/>
        </authorList>
    </citation>
    <scope>NUCLEOTIDE SEQUENCE</scope>
    <source>
        <strain evidence="2">33844</strain>
    </source>
</reference>
<proteinExistence type="predicted"/>
<keyword evidence="1" id="KW-0812">Transmembrane</keyword>
<sequence>MFTYSITGFNFRTEETPLTKNLKYGLAFVLVLQLVVVLLRIATLTDTISIFFETWMIYLGYVVYTEKSPCALFIFISMSFVRGVLMLLTTIEWLKRNTIVLSEIALVKKLTIIIFIATPILSFLACIISYYIFKNLHVVEEVDEQFNQLLNPWSGLNATVLSGENTTNTTNDAGNNDINTNINSASVPSRVIYTPFTGKSYKLSDISSSNSMNGQTSSYPIYKGT</sequence>
<protein>
    <submittedName>
        <fullName evidence="2">Membrane associated protein</fullName>
    </submittedName>
</protein>
<evidence type="ECO:0000256" key="1">
    <source>
        <dbReference type="SAM" id="Phobius"/>
    </source>
</evidence>
<keyword evidence="1" id="KW-1133">Transmembrane helix</keyword>
<feature type="transmembrane region" description="Helical" evidence="1">
    <location>
        <begin position="48"/>
        <end position="64"/>
    </location>
</feature>
<feature type="transmembrane region" description="Helical" evidence="1">
    <location>
        <begin position="111"/>
        <end position="133"/>
    </location>
</feature>
<evidence type="ECO:0000313" key="2">
    <source>
        <dbReference type="EMBL" id="KAJ1610610.1"/>
    </source>
</evidence>
<dbReference type="EMBL" id="JAPCXC010000023">
    <property type="protein sequence ID" value="KAJ1610610.1"/>
    <property type="molecule type" value="Genomic_DNA"/>
</dbReference>
<feature type="transmembrane region" description="Helical" evidence="1">
    <location>
        <begin position="71"/>
        <end position="91"/>
    </location>
</feature>
<dbReference type="AlphaFoldDB" id="A0A9D5HVE2"/>
<dbReference type="Proteomes" id="UP001067231">
    <property type="component" value="Unassembled WGS sequence"/>
</dbReference>